<reference evidence="2" key="1">
    <citation type="submission" date="2014-12" db="EMBL/GenBank/DDBJ databases">
        <title>Insight into the proteome of Arion vulgaris.</title>
        <authorList>
            <person name="Aradska J."/>
            <person name="Bulat T."/>
            <person name="Smidak R."/>
            <person name="Sarate P."/>
            <person name="Gangsoo J."/>
            <person name="Sialana F."/>
            <person name="Bilban M."/>
            <person name="Lubec G."/>
        </authorList>
    </citation>
    <scope>NUCLEOTIDE SEQUENCE</scope>
    <source>
        <tissue evidence="2">Skin</tissue>
    </source>
</reference>
<name>A0A0B6Y9R1_9EUPU</name>
<dbReference type="EMBL" id="HACG01005983">
    <property type="protein sequence ID" value="CEK52848.1"/>
    <property type="molecule type" value="Transcribed_RNA"/>
</dbReference>
<dbReference type="PANTHER" id="PTHR31449">
    <property type="entry name" value="UPF0598 PROTEIN C8ORF82"/>
    <property type="match status" value="1"/>
</dbReference>
<organism evidence="2">
    <name type="scientific">Arion vulgaris</name>
    <dbReference type="NCBI Taxonomy" id="1028688"/>
    <lineage>
        <taxon>Eukaryota</taxon>
        <taxon>Metazoa</taxon>
        <taxon>Spiralia</taxon>
        <taxon>Lophotrochozoa</taxon>
        <taxon>Mollusca</taxon>
        <taxon>Gastropoda</taxon>
        <taxon>Heterobranchia</taxon>
        <taxon>Euthyneura</taxon>
        <taxon>Panpulmonata</taxon>
        <taxon>Eupulmonata</taxon>
        <taxon>Stylommatophora</taxon>
        <taxon>Helicina</taxon>
        <taxon>Arionoidea</taxon>
        <taxon>Arionidae</taxon>
        <taxon>Arion</taxon>
    </lineage>
</organism>
<sequence length="74" mass="8549">MLPQTGRVYHPVSEQYGGIGLIKSALAIELSKHFEFKSGDESQPPSHLTWKNIRYELTNTLFDLVKNRTFINRE</sequence>
<evidence type="ECO:0000256" key="1">
    <source>
        <dbReference type="ARBA" id="ARBA00006322"/>
    </source>
</evidence>
<dbReference type="PANTHER" id="PTHR31449:SF3">
    <property type="entry name" value="UPF0598 PROTEIN C8ORF82"/>
    <property type="match status" value="1"/>
</dbReference>
<proteinExistence type="inferred from homology"/>
<gene>
    <name evidence="2" type="primary">ORF18232</name>
</gene>
<dbReference type="AlphaFoldDB" id="A0A0B6Y9R1"/>
<dbReference type="InterPro" id="IPR028108">
    <property type="entry name" value="DUF4505"/>
</dbReference>
<comment type="similarity">
    <text evidence="1">Belongs to the UPF0598 family.</text>
</comment>
<accession>A0A0B6Y9R1</accession>
<dbReference type="Pfam" id="PF14956">
    <property type="entry name" value="DUF4505"/>
    <property type="match status" value="1"/>
</dbReference>
<evidence type="ECO:0000313" key="2">
    <source>
        <dbReference type="EMBL" id="CEK52848.1"/>
    </source>
</evidence>
<protein>
    <submittedName>
        <fullName evidence="2">Uncharacterized protein</fullName>
    </submittedName>
</protein>